<organism evidence="3 4">
    <name type="scientific">Mesocestoides corti</name>
    <name type="common">Flatworm</name>
    <dbReference type="NCBI Taxonomy" id="53468"/>
    <lineage>
        <taxon>Eukaryota</taxon>
        <taxon>Metazoa</taxon>
        <taxon>Spiralia</taxon>
        <taxon>Lophotrochozoa</taxon>
        <taxon>Platyhelminthes</taxon>
        <taxon>Cestoda</taxon>
        <taxon>Eucestoda</taxon>
        <taxon>Cyclophyllidea</taxon>
        <taxon>Mesocestoididae</taxon>
        <taxon>Mesocestoides</taxon>
    </lineage>
</organism>
<name>A0A3P6GVS3_MESCO</name>
<accession>A0A3P6GVS3</accession>
<dbReference type="OrthoDB" id="568502at2759"/>
<evidence type="ECO:0000256" key="1">
    <source>
        <dbReference type="SAM" id="Coils"/>
    </source>
</evidence>
<dbReference type="EMBL" id="UXSR01005830">
    <property type="protein sequence ID" value="VDD83757.1"/>
    <property type="molecule type" value="Genomic_DNA"/>
</dbReference>
<gene>
    <name evidence="3" type="ORF">MCOS_LOCUS9760</name>
</gene>
<dbReference type="STRING" id="53468.A0A3P6GVS3"/>
<reference evidence="3 4" key="1">
    <citation type="submission" date="2018-10" db="EMBL/GenBank/DDBJ databases">
        <authorList>
            <consortium name="Pathogen Informatics"/>
        </authorList>
    </citation>
    <scope>NUCLEOTIDE SEQUENCE [LARGE SCALE GENOMIC DNA]</scope>
</reference>
<sequence>MSLAQKEEKISEQTAQLEEIKNSFIYNYDLLKSRDCELARYEQTVDNLKTILLKRDAEISELRVSLDQVTEDFHTSELCALNWKTRFEEESRRAVAQEADLRKASTTALSKLAESESAERCRLNAQITRLQADIEAERARASNDLESALAEAARRASEASAEADRQRLVLEMRTAAAEDAADRAKQEIRRLTQELQTSSDAFNAITSEVAAKSQAVQQLEGQIKELRESLALAEKAKSACDLKISRLESRHKSEKKSLTKELHALRESEKMLKQELFTVNHTLTSVKEETEAEKNRLLVSLAAAEKASIETTKARDAAELERQLAVRSVNRLEAENLRLRTDLDRALAKDYMFDPMKISASQLEATTRDLVGQVAALQIACDKLEAENRQLRQCNTGSESAEVLQQRLDSACQQIEALRDENTRLLQLSNKMRARQIREAAKTQALRESGKSLARGVVHGKKSPLGGDAMSSSDDNLAPTFPPEVLKRSLLSKCNKNNSNRSGRVKIDH</sequence>
<keyword evidence="4" id="KW-1185">Reference proteome</keyword>
<dbReference type="Proteomes" id="UP000267029">
    <property type="component" value="Unassembled WGS sequence"/>
</dbReference>
<feature type="coiled-coil region" evidence="1">
    <location>
        <begin position="374"/>
        <end position="435"/>
    </location>
</feature>
<feature type="region of interest" description="Disordered" evidence="2">
    <location>
        <begin position="444"/>
        <end position="481"/>
    </location>
</feature>
<evidence type="ECO:0000313" key="4">
    <source>
        <dbReference type="Proteomes" id="UP000267029"/>
    </source>
</evidence>
<proteinExistence type="predicted"/>
<feature type="coiled-coil region" evidence="1">
    <location>
        <begin position="131"/>
        <end position="349"/>
    </location>
</feature>
<dbReference type="AlphaFoldDB" id="A0A3P6GVS3"/>
<evidence type="ECO:0000256" key="2">
    <source>
        <dbReference type="SAM" id="MobiDB-lite"/>
    </source>
</evidence>
<keyword evidence="1" id="KW-0175">Coiled coil</keyword>
<evidence type="ECO:0000313" key="3">
    <source>
        <dbReference type="EMBL" id="VDD83757.1"/>
    </source>
</evidence>
<protein>
    <submittedName>
        <fullName evidence="3">Uncharacterized protein</fullName>
    </submittedName>
</protein>